<evidence type="ECO:0000256" key="5">
    <source>
        <dbReference type="ARBA" id="ARBA00022806"/>
    </source>
</evidence>
<dbReference type="GO" id="GO:0005524">
    <property type="term" value="F:ATP binding"/>
    <property type="evidence" value="ECO:0007669"/>
    <property type="project" value="UniProtKB-KW"/>
</dbReference>
<dbReference type="GO" id="GO:0016787">
    <property type="term" value="F:hydrolase activity"/>
    <property type="evidence" value="ECO:0007669"/>
    <property type="project" value="UniProtKB-KW"/>
</dbReference>
<feature type="domain" description="Tudor" evidence="8">
    <location>
        <begin position="566"/>
        <end position="627"/>
    </location>
</feature>
<accession>A0A8D0CST0</accession>
<dbReference type="PANTHER" id="PTHR18934:SF113">
    <property type="entry name" value="ATP-DEPENDENT RNA HELICASE TDRD9"/>
    <property type="match status" value="1"/>
</dbReference>
<keyword evidence="6" id="KW-0067">ATP-binding</keyword>
<evidence type="ECO:0000259" key="9">
    <source>
        <dbReference type="PROSITE" id="PS51194"/>
    </source>
</evidence>
<evidence type="ECO:0000256" key="3">
    <source>
        <dbReference type="ARBA" id="ARBA00022741"/>
    </source>
</evidence>
<dbReference type="AlphaFoldDB" id="A0A8D0CST0"/>
<reference evidence="10" key="1">
    <citation type="submission" date="2025-08" db="UniProtKB">
        <authorList>
            <consortium name="Ensembl"/>
        </authorList>
    </citation>
    <scope>IDENTIFICATION</scope>
</reference>
<dbReference type="Pfam" id="PF04408">
    <property type="entry name" value="WHD_HA2"/>
    <property type="match status" value="1"/>
</dbReference>
<dbReference type="CDD" id="cd18791">
    <property type="entry name" value="SF2_C_RHA"/>
    <property type="match status" value="1"/>
</dbReference>
<evidence type="ECO:0000256" key="6">
    <source>
        <dbReference type="ARBA" id="ARBA00022840"/>
    </source>
</evidence>
<evidence type="ECO:0000256" key="2">
    <source>
        <dbReference type="ARBA" id="ARBA00022490"/>
    </source>
</evidence>
<protein>
    <recommendedName>
        <fullName evidence="1">RNA helicase</fullName>
        <ecNumber evidence="1">3.6.4.13</ecNumber>
    </recommendedName>
</protein>
<keyword evidence="2" id="KW-0963">Cytoplasm</keyword>
<dbReference type="InterPro" id="IPR035437">
    <property type="entry name" value="SNase_OB-fold_sf"/>
</dbReference>
<keyword evidence="5" id="KW-0347">Helicase</keyword>
<evidence type="ECO:0000256" key="4">
    <source>
        <dbReference type="ARBA" id="ARBA00022801"/>
    </source>
</evidence>
<evidence type="ECO:0000313" key="11">
    <source>
        <dbReference type="Proteomes" id="UP000694568"/>
    </source>
</evidence>
<keyword evidence="3" id="KW-0547">Nucleotide-binding</keyword>
<dbReference type="Gene3D" id="2.40.50.90">
    <property type="match status" value="1"/>
</dbReference>
<dbReference type="InterPro" id="IPR048333">
    <property type="entry name" value="HA2_WH"/>
</dbReference>
<evidence type="ECO:0000259" key="8">
    <source>
        <dbReference type="PROSITE" id="PS50304"/>
    </source>
</evidence>
<evidence type="ECO:0000313" key="10">
    <source>
        <dbReference type="Ensembl" id="ENSSLUP00000008685.1"/>
    </source>
</evidence>
<dbReference type="GO" id="GO:0003724">
    <property type="term" value="F:RNA helicase activity"/>
    <property type="evidence" value="ECO:0007669"/>
    <property type="project" value="UniProtKB-EC"/>
</dbReference>
<dbReference type="InterPro" id="IPR002999">
    <property type="entry name" value="Tudor"/>
</dbReference>
<proteinExistence type="predicted"/>
<keyword evidence="4" id="KW-0378">Hydrolase</keyword>
<feature type="domain" description="Helicase C-terminal" evidence="9">
    <location>
        <begin position="78"/>
        <end position="245"/>
    </location>
</feature>
<gene>
    <name evidence="10" type="primary">tdrd9</name>
</gene>
<dbReference type="SUPFAM" id="SSF63748">
    <property type="entry name" value="Tudor/PWWP/MBT"/>
    <property type="match status" value="1"/>
</dbReference>
<name>A0A8D0CST0_SANLU</name>
<dbReference type="Pfam" id="PF00271">
    <property type="entry name" value="Helicase_C"/>
    <property type="match status" value="1"/>
</dbReference>
<dbReference type="Proteomes" id="UP000694568">
    <property type="component" value="Unplaced"/>
</dbReference>
<comment type="catalytic activity">
    <reaction evidence="7">
        <text>ATP + H2O = ADP + phosphate + H(+)</text>
        <dbReference type="Rhea" id="RHEA:13065"/>
        <dbReference type="ChEBI" id="CHEBI:15377"/>
        <dbReference type="ChEBI" id="CHEBI:15378"/>
        <dbReference type="ChEBI" id="CHEBI:30616"/>
        <dbReference type="ChEBI" id="CHEBI:43474"/>
        <dbReference type="ChEBI" id="CHEBI:456216"/>
        <dbReference type="EC" id="3.6.4.13"/>
    </reaction>
</comment>
<dbReference type="InterPro" id="IPR027417">
    <property type="entry name" value="P-loop_NTPase"/>
</dbReference>
<dbReference type="InterPro" id="IPR001650">
    <property type="entry name" value="Helicase_C-like"/>
</dbReference>
<dbReference type="GeneTree" id="ENSGT00940000157035"/>
<dbReference type="Gene3D" id="1.20.120.1080">
    <property type="match status" value="1"/>
</dbReference>
<keyword evidence="11" id="KW-1185">Reference proteome</keyword>
<evidence type="ECO:0000256" key="7">
    <source>
        <dbReference type="ARBA" id="ARBA00047984"/>
    </source>
</evidence>
<dbReference type="PROSITE" id="PS51194">
    <property type="entry name" value="HELICASE_CTER"/>
    <property type="match status" value="1"/>
</dbReference>
<dbReference type="EC" id="3.6.4.13" evidence="1"/>
<reference evidence="10" key="2">
    <citation type="submission" date="2025-09" db="UniProtKB">
        <authorList>
            <consortium name="Ensembl"/>
        </authorList>
    </citation>
    <scope>IDENTIFICATION</scope>
</reference>
<dbReference type="SMART" id="SM00490">
    <property type="entry name" value="HELICc"/>
    <property type="match status" value="1"/>
</dbReference>
<dbReference type="GO" id="GO:0003723">
    <property type="term" value="F:RNA binding"/>
    <property type="evidence" value="ECO:0007669"/>
    <property type="project" value="TreeGrafter"/>
</dbReference>
<organism evidence="10 11">
    <name type="scientific">Sander lucioperca</name>
    <name type="common">Pike-perch</name>
    <name type="synonym">Perca lucioperca</name>
    <dbReference type="NCBI Taxonomy" id="283035"/>
    <lineage>
        <taxon>Eukaryota</taxon>
        <taxon>Metazoa</taxon>
        <taxon>Chordata</taxon>
        <taxon>Craniata</taxon>
        <taxon>Vertebrata</taxon>
        <taxon>Euteleostomi</taxon>
        <taxon>Actinopterygii</taxon>
        <taxon>Neopterygii</taxon>
        <taxon>Teleostei</taxon>
        <taxon>Neoteleostei</taxon>
        <taxon>Acanthomorphata</taxon>
        <taxon>Eupercaria</taxon>
        <taxon>Perciformes</taxon>
        <taxon>Percoidei</taxon>
        <taxon>Percidae</taxon>
        <taxon>Luciopercinae</taxon>
        <taxon>Sander</taxon>
    </lineage>
</organism>
<dbReference type="Ensembl" id="ENSSLUT00000008967.1">
    <property type="protein sequence ID" value="ENSSLUP00000008685.1"/>
    <property type="gene ID" value="ENSSLUG00000003777.1"/>
</dbReference>
<dbReference type="Pfam" id="PF00567">
    <property type="entry name" value="TUDOR"/>
    <property type="match status" value="1"/>
</dbReference>
<dbReference type="SMART" id="SM00333">
    <property type="entry name" value="TUDOR"/>
    <property type="match status" value="1"/>
</dbReference>
<dbReference type="FunFam" id="3.40.50.300:FF:000946">
    <property type="entry name" value="putative ATP-dependent RNA helicase TDRD9"/>
    <property type="match status" value="1"/>
</dbReference>
<dbReference type="PROSITE" id="PS50304">
    <property type="entry name" value="TUDOR"/>
    <property type="match status" value="1"/>
</dbReference>
<evidence type="ECO:0000256" key="1">
    <source>
        <dbReference type="ARBA" id="ARBA00012552"/>
    </source>
</evidence>
<dbReference type="InterPro" id="IPR007502">
    <property type="entry name" value="Helicase-assoc_dom"/>
</dbReference>
<dbReference type="SUPFAM" id="SSF52540">
    <property type="entry name" value="P-loop containing nucleoside triphosphate hydrolases"/>
    <property type="match status" value="1"/>
</dbReference>
<sequence length="909" mass="103055">MDFLLLVLRKLLHSNSCYVKIILMSATINCRQFAEYFGTPIRGKMNPAYVFEVEGAPYAIEEFYLDDLQKLFPYRVRPRKDGMTASERGSVLVFLPGIHEISYMQEALAKLVHKRLQVYPLHSTVTLEEQNCVFLFPVPGYRKVILSTNIAESSVTVPDVKYVIDFCLARHMVCDKDTNYQSLRLTWASKTNCNQRRGRAGRVSKGYCYRLVTKDFWRNEIPDYMIPEMLLAPLANIMLKVKLLDMGDPRSILSTALSPPDLGDIVRTVLQLKEMGALSAKSDGRGHNEDGEITFLGRVLAHLPVDLCLGKMIVLGHVFGCLEECLIIGQSVITLLEWTSVTAYAHDELDWGKENFIQIKRIREVAELYEDLKNRVSQFNMRVPESAQPSDYTSAHRQKFILQVVIAGAHYPNYFVQGEIDEDLASRDLSGFNPRTTVMVRNLPPYPFLYYKQLQSLFRLCGQVKAISFESSRAYVEFYRTSQDSGVLPEVSLALLLAQQSNPMELSVFPIEQIEICAGSRNITHMKYVVEVGHFWGFQSDEASLKKQRHLTTEINTRTLQPVTVSLYPNLLCLAPYSEISDQSLYYRARVLHIRGNTVEVFFLDFGNSAVVACKSLRELPSDLLSHPFQAQEFQVIGICPSAQSIILGNQWSSRARDRFITLVKGCSLIVSLFSILHGVMRVQLLINTETTNASVADILVEEEHAVKVEESFDSKVTHQVHLHGPNSPYKISFLSLSHKTLYKTVCIERSSMNSLALNENPHHKHQRMMVAGTVSVNSTGTRILLRDTSIMPEIPGLPAIVTMLFTPIMELRTNEERTCYTGALCGLGWNSQTQEGILPEHDIELTFDVKFDVEDITEVTAFTRETSISQRKSPVNVTVNRKHHCLYRCNKKVLNTMKVKNETQALNC</sequence>
<dbReference type="Gene3D" id="3.40.50.300">
    <property type="entry name" value="P-loop containing nucleotide triphosphate hydrolases"/>
    <property type="match status" value="2"/>
</dbReference>
<dbReference type="Gene3D" id="2.30.30.140">
    <property type="match status" value="1"/>
</dbReference>
<dbReference type="SMART" id="SM00847">
    <property type="entry name" value="HA2"/>
    <property type="match status" value="1"/>
</dbReference>
<dbReference type="PANTHER" id="PTHR18934">
    <property type="entry name" value="ATP-DEPENDENT RNA HELICASE"/>
    <property type="match status" value="1"/>
</dbReference>